<evidence type="ECO:0000256" key="2">
    <source>
        <dbReference type="SAM" id="SignalP"/>
    </source>
</evidence>
<accession>A0AAV9SUR4</accession>
<evidence type="ECO:0008006" key="5">
    <source>
        <dbReference type="Google" id="ProtNLM"/>
    </source>
</evidence>
<reference evidence="3 4" key="1">
    <citation type="submission" date="2023-04" db="EMBL/GenBank/DDBJ databases">
        <title>Colletotrichum tabacum stain YC1 causing leaf anthracnose on Nicotiana tabacum(L.) cv.</title>
        <authorList>
            <person name="Ji Z."/>
            <person name="Wang M."/>
            <person name="Zhang J."/>
            <person name="Wang N."/>
            <person name="Zhou Z."/>
        </authorList>
    </citation>
    <scope>NUCLEOTIDE SEQUENCE [LARGE SCALE GENOMIC DNA]</scope>
    <source>
        <strain evidence="3 4">YC1</strain>
    </source>
</reference>
<feature type="compositionally biased region" description="Gly residues" evidence="1">
    <location>
        <begin position="94"/>
        <end position="107"/>
    </location>
</feature>
<protein>
    <recommendedName>
        <fullName evidence="5">Translation initiation factor IF-2</fullName>
    </recommendedName>
</protein>
<dbReference type="Proteomes" id="UP001327957">
    <property type="component" value="Unassembled WGS sequence"/>
</dbReference>
<feature type="region of interest" description="Disordered" evidence="1">
    <location>
        <begin position="51"/>
        <end position="206"/>
    </location>
</feature>
<dbReference type="EMBL" id="JASAOK010000054">
    <property type="protein sequence ID" value="KAK6206991.1"/>
    <property type="molecule type" value="Genomic_DNA"/>
</dbReference>
<feature type="compositionally biased region" description="Low complexity" evidence="1">
    <location>
        <begin position="186"/>
        <end position="206"/>
    </location>
</feature>
<dbReference type="AlphaFoldDB" id="A0AAV9SUR4"/>
<evidence type="ECO:0000313" key="4">
    <source>
        <dbReference type="Proteomes" id="UP001327957"/>
    </source>
</evidence>
<organism evidence="3 4">
    <name type="scientific">Colletotrichum tabaci</name>
    <dbReference type="NCBI Taxonomy" id="1209068"/>
    <lineage>
        <taxon>Eukaryota</taxon>
        <taxon>Fungi</taxon>
        <taxon>Dikarya</taxon>
        <taxon>Ascomycota</taxon>
        <taxon>Pezizomycotina</taxon>
        <taxon>Sordariomycetes</taxon>
        <taxon>Hypocreomycetidae</taxon>
        <taxon>Glomerellales</taxon>
        <taxon>Glomerellaceae</taxon>
        <taxon>Colletotrichum</taxon>
        <taxon>Colletotrichum destructivum species complex</taxon>
    </lineage>
</organism>
<proteinExistence type="predicted"/>
<gene>
    <name evidence="3" type="ORF">QIS74_13479</name>
</gene>
<feature type="chain" id="PRO_5044001512" description="Translation initiation factor IF-2" evidence="2">
    <location>
        <begin position="21"/>
        <end position="206"/>
    </location>
</feature>
<keyword evidence="4" id="KW-1185">Reference proteome</keyword>
<evidence type="ECO:0000256" key="1">
    <source>
        <dbReference type="SAM" id="MobiDB-lite"/>
    </source>
</evidence>
<keyword evidence="2" id="KW-0732">Signal</keyword>
<feature type="compositionally biased region" description="Gly residues" evidence="1">
    <location>
        <begin position="56"/>
        <end position="67"/>
    </location>
</feature>
<comment type="caution">
    <text evidence="3">The sequence shown here is derived from an EMBL/GenBank/DDBJ whole genome shotgun (WGS) entry which is preliminary data.</text>
</comment>
<sequence length="206" mass="19695">MKVNVIAATILAAFSAGAFAQDQEAERPTGVPSGFPTAFPTGGRPTQVPGAAKPSGGFGGGFPGFGNGERPSGFPSGLEGARPTQVPGAAKPSGGFGGGFPGFGGHSGFLTRTRGSSEEAADFGAQAAETPFPTGTQSGGARPTGKGKNHGTGALPSGVRPTQVPGAAKPSGGFGGGFPGFDGERPSGAPSGAAPTGAPEAEPTSA</sequence>
<evidence type="ECO:0000313" key="3">
    <source>
        <dbReference type="EMBL" id="KAK6206991.1"/>
    </source>
</evidence>
<name>A0AAV9SUR4_9PEZI</name>
<feature type="signal peptide" evidence="2">
    <location>
        <begin position="1"/>
        <end position="20"/>
    </location>
</feature>